<dbReference type="InterPro" id="IPR050291">
    <property type="entry name" value="CDF_Transporter"/>
</dbReference>
<dbReference type="GO" id="GO:0015093">
    <property type="term" value="F:ferrous iron transmembrane transporter activity"/>
    <property type="evidence" value="ECO:0007669"/>
    <property type="project" value="TreeGrafter"/>
</dbReference>
<dbReference type="Proteomes" id="UP000001302">
    <property type="component" value="Chromosome"/>
</dbReference>
<dbReference type="GO" id="GO:0015086">
    <property type="term" value="F:cadmium ion transmembrane transporter activity"/>
    <property type="evidence" value="ECO:0007669"/>
    <property type="project" value="TreeGrafter"/>
</dbReference>
<dbReference type="Pfam" id="PF16916">
    <property type="entry name" value="ZT_dimer"/>
    <property type="match status" value="1"/>
</dbReference>
<evidence type="ECO:0000256" key="1">
    <source>
        <dbReference type="ARBA" id="ARBA00004141"/>
    </source>
</evidence>
<feature type="transmembrane region" description="Helical" evidence="8">
    <location>
        <begin position="47"/>
        <end position="65"/>
    </location>
</feature>
<keyword evidence="6 8" id="KW-1133">Transmembrane helix</keyword>
<organism evidence="11 12">
    <name type="scientific">Parvularcula bermudensis (strain ATCC BAA-594 / HTCC2503 / KCTC 12087)</name>
    <dbReference type="NCBI Taxonomy" id="314260"/>
    <lineage>
        <taxon>Bacteria</taxon>
        <taxon>Pseudomonadati</taxon>
        <taxon>Pseudomonadota</taxon>
        <taxon>Alphaproteobacteria</taxon>
        <taxon>Parvularculales</taxon>
        <taxon>Parvularculaceae</taxon>
        <taxon>Parvularcula</taxon>
    </lineage>
</organism>
<dbReference type="eggNOG" id="COG0053">
    <property type="taxonomic scope" value="Bacteria"/>
</dbReference>
<comment type="subcellular location">
    <subcellularLocation>
        <location evidence="1">Membrane</location>
        <topology evidence="1">Multi-pass membrane protein</topology>
    </subcellularLocation>
</comment>
<protein>
    <submittedName>
        <fullName evidence="11">Cation efflux family protein</fullName>
    </submittedName>
</protein>
<dbReference type="HOGENOM" id="CLU_013430_3_0_5"/>
<dbReference type="STRING" id="314260.PB2503_13059"/>
<dbReference type="SUPFAM" id="SSF161111">
    <property type="entry name" value="Cation efflux protein transmembrane domain-like"/>
    <property type="match status" value="1"/>
</dbReference>
<dbReference type="Gene3D" id="1.20.1510.10">
    <property type="entry name" value="Cation efflux protein transmembrane domain"/>
    <property type="match status" value="1"/>
</dbReference>
<evidence type="ECO:0000259" key="10">
    <source>
        <dbReference type="Pfam" id="PF16916"/>
    </source>
</evidence>
<dbReference type="Pfam" id="PF01545">
    <property type="entry name" value="Cation_efflux"/>
    <property type="match status" value="1"/>
</dbReference>
<keyword evidence="3" id="KW-0813">Transport</keyword>
<dbReference type="InterPro" id="IPR002524">
    <property type="entry name" value="Cation_efflux"/>
</dbReference>
<dbReference type="OrthoDB" id="9806522at2"/>
<sequence>MSERSGISWPSLATGAAAFVATLLVILKAAAWIETGSVAMLGSLADSLLDLLASLIAFLGVRIAAQPPDENHRFGHAKAEAISSLVQLVMITGSAVFVLVESIRALIDPAPLAHANLAIQVMVASIGATLLLVAFQTFALSRSTSLATESDRAHYLGDFIANAGILLAVILTGRFGILWADGVAGVLAAGFLFWSVISIARRALPQLMDEEVSAAERAKILRIITADPEVAGVHAVRTRKAGPTTYIQGHLELDPHLTLKHAQEIADRVDLKLREEVPGADVILKQDLHGQTPEHDAFGQISD</sequence>
<evidence type="ECO:0000259" key="9">
    <source>
        <dbReference type="Pfam" id="PF01545"/>
    </source>
</evidence>
<evidence type="ECO:0000256" key="7">
    <source>
        <dbReference type="ARBA" id="ARBA00023136"/>
    </source>
</evidence>
<dbReference type="GO" id="GO:0005886">
    <property type="term" value="C:plasma membrane"/>
    <property type="evidence" value="ECO:0007669"/>
    <property type="project" value="TreeGrafter"/>
</dbReference>
<dbReference type="SUPFAM" id="SSF160240">
    <property type="entry name" value="Cation efflux protein cytoplasmic domain-like"/>
    <property type="match status" value="1"/>
</dbReference>
<dbReference type="RefSeq" id="WP_013301623.1">
    <property type="nucleotide sequence ID" value="NC_014414.1"/>
</dbReference>
<reference evidence="11 12" key="2">
    <citation type="journal article" date="2011" name="J. Bacteriol.">
        <title>Complete genome sequence of strain HTCC2503T of Parvularcula bermudensis, the type species of the order "Parvularculales" in the class Alphaproteobacteria.</title>
        <authorList>
            <person name="Oh H.M."/>
            <person name="Kang I."/>
            <person name="Vergin K.L."/>
            <person name="Kang D."/>
            <person name="Rhee K.H."/>
            <person name="Giovannoni S.J."/>
            <person name="Cho J.C."/>
        </authorList>
    </citation>
    <scope>NUCLEOTIDE SEQUENCE [LARGE SCALE GENOMIC DNA]</scope>
    <source>
        <strain evidence="12">ATCC BAA-594 / HTCC2503 / KCTC 12087</strain>
    </source>
</reference>
<evidence type="ECO:0000256" key="6">
    <source>
        <dbReference type="ARBA" id="ARBA00022989"/>
    </source>
</evidence>
<dbReference type="NCBIfam" id="TIGR01297">
    <property type="entry name" value="CDF"/>
    <property type="match status" value="1"/>
</dbReference>
<dbReference type="AlphaFoldDB" id="E0TG78"/>
<comment type="similarity">
    <text evidence="2">Belongs to the cation diffusion facilitator (CDF) transporter (TC 2.A.4) family.</text>
</comment>
<evidence type="ECO:0000256" key="8">
    <source>
        <dbReference type="SAM" id="Phobius"/>
    </source>
</evidence>
<dbReference type="EMBL" id="CP002156">
    <property type="protein sequence ID" value="ADM10649.1"/>
    <property type="molecule type" value="Genomic_DNA"/>
</dbReference>
<dbReference type="InterPro" id="IPR027469">
    <property type="entry name" value="Cation_efflux_TMD_sf"/>
</dbReference>
<keyword evidence="4" id="KW-1003">Cell membrane</keyword>
<evidence type="ECO:0000313" key="12">
    <source>
        <dbReference type="Proteomes" id="UP000001302"/>
    </source>
</evidence>
<feature type="domain" description="Cation efflux protein transmembrane" evidence="9">
    <location>
        <begin position="17"/>
        <end position="208"/>
    </location>
</feature>
<feature type="transmembrane region" description="Helical" evidence="8">
    <location>
        <begin position="119"/>
        <end position="141"/>
    </location>
</feature>
<feature type="transmembrane region" description="Helical" evidence="8">
    <location>
        <begin position="153"/>
        <end position="171"/>
    </location>
</feature>
<dbReference type="GO" id="GO:0006882">
    <property type="term" value="P:intracellular zinc ion homeostasis"/>
    <property type="evidence" value="ECO:0007669"/>
    <property type="project" value="TreeGrafter"/>
</dbReference>
<feature type="transmembrane region" description="Helical" evidence="8">
    <location>
        <begin position="177"/>
        <end position="200"/>
    </location>
</feature>
<reference evidence="12" key="1">
    <citation type="submission" date="2010-08" db="EMBL/GenBank/DDBJ databases">
        <title>Genome sequence of Parvularcula bermudensis HTCC2503.</title>
        <authorList>
            <person name="Kang D.-M."/>
            <person name="Oh H.-M."/>
            <person name="Cho J.-C."/>
        </authorList>
    </citation>
    <scope>NUCLEOTIDE SEQUENCE [LARGE SCALE GENOMIC DNA]</scope>
    <source>
        <strain evidence="12">ATCC BAA-594 / HTCC2503 / KCTC 12087</strain>
    </source>
</reference>
<name>E0TG78_PARBH</name>
<feature type="domain" description="Cation efflux protein cytoplasmic" evidence="10">
    <location>
        <begin position="215"/>
        <end position="284"/>
    </location>
</feature>
<evidence type="ECO:0000256" key="2">
    <source>
        <dbReference type="ARBA" id="ARBA00008114"/>
    </source>
</evidence>
<keyword evidence="5 8" id="KW-0812">Transmembrane</keyword>
<dbReference type="PANTHER" id="PTHR43840:SF41">
    <property type="entry name" value="CATION-EFFLUX PUMP FIEF"/>
    <property type="match status" value="1"/>
</dbReference>
<evidence type="ECO:0000256" key="5">
    <source>
        <dbReference type="ARBA" id="ARBA00022692"/>
    </source>
</evidence>
<dbReference type="PANTHER" id="PTHR43840">
    <property type="entry name" value="MITOCHONDRIAL METAL TRANSPORTER 1-RELATED"/>
    <property type="match status" value="1"/>
</dbReference>
<feature type="transmembrane region" description="Helical" evidence="8">
    <location>
        <begin position="85"/>
        <end position="107"/>
    </location>
</feature>
<evidence type="ECO:0000256" key="4">
    <source>
        <dbReference type="ARBA" id="ARBA00022475"/>
    </source>
</evidence>
<proteinExistence type="inferred from homology"/>
<dbReference type="KEGG" id="pbr:PB2503_13059"/>
<accession>E0TG78</accession>
<keyword evidence="12" id="KW-1185">Reference proteome</keyword>
<dbReference type="InterPro" id="IPR058533">
    <property type="entry name" value="Cation_efflux_TM"/>
</dbReference>
<dbReference type="InterPro" id="IPR027470">
    <property type="entry name" value="Cation_efflux_CTD"/>
</dbReference>
<gene>
    <name evidence="11" type="ordered locus">PB2503_13059</name>
</gene>
<keyword evidence="7 8" id="KW-0472">Membrane</keyword>
<evidence type="ECO:0000256" key="3">
    <source>
        <dbReference type="ARBA" id="ARBA00022448"/>
    </source>
</evidence>
<dbReference type="GO" id="GO:0015341">
    <property type="term" value="F:zinc efflux antiporter activity"/>
    <property type="evidence" value="ECO:0007669"/>
    <property type="project" value="TreeGrafter"/>
</dbReference>
<dbReference type="Gene3D" id="3.30.70.1350">
    <property type="entry name" value="Cation efflux protein, cytoplasmic domain"/>
    <property type="match status" value="1"/>
</dbReference>
<dbReference type="InterPro" id="IPR036837">
    <property type="entry name" value="Cation_efflux_CTD_sf"/>
</dbReference>
<evidence type="ECO:0000313" key="11">
    <source>
        <dbReference type="EMBL" id="ADM10649.1"/>
    </source>
</evidence>